<accession>A0A9P6AUH9</accession>
<keyword evidence="2" id="KW-1185">Reference proteome</keyword>
<dbReference type="Proteomes" id="UP000886523">
    <property type="component" value="Unassembled WGS sequence"/>
</dbReference>
<sequence>MSVHISQAVIDHFLKLNWVCKHPDILSFTSAKELHEKVHSMPGGPPWLSAKIILKDAPDEP</sequence>
<evidence type="ECO:0000313" key="2">
    <source>
        <dbReference type="Proteomes" id="UP000886523"/>
    </source>
</evidence>
<evidence type="ECO:0000313" key="1">
    <source>
        <dbReference type="EMBL" id="KAF9512254.1"/>
    </source>
</evidence>
<reference evidence="1" key="1">
    <citation type="journal article" date="2020" name="Nat. Commun.">
        <title>Large-scale genome sequencing of mycorrhizal fungi provides insights into the early evolution of symbiotic traits.</title>
        <authorList>
            <person name="Miyauchi S."/>
            <person name="Kiss E."/>
            <person name="Kuo A."/>
            <person name="Drula E."/>
            <person name="Kohler A."/>
            <person name="Sanchez-Garcia M."/>
            <person name="Morin E."/>
            <person name="Andreopoulos B."/>
            <person name="Barry K.W."/>
            <person name="Bonito G."/>
            <person name="Buee M."/>
            <person name="Carver A."/>
            <person name="Chen C."/>
            <person name="Cichocki N."/>
            <person name="Clum A."/>
            <person name="Culley D."/>
            <person name="Crous P.W."/>
            <person name="Fauchery L."/>
            <person name="Girlanda M."/>
            <person name="Hayes R.D."/>
            <person name="Keri Z."/>
            <person name="LaButti K."/>
            <person name="Lipzen A."/>
            <person name="Lombard V."/>
            <person name="Magnuson J."/>
            <person name="Maillard F."/>
            <person name="Murat C."/>
            <person name="Nolan M."/>
            <person name="Ohm R.A."/>
            <person name="Pangilinan J."/>
            <person name="Pereira M.F."/>
            <person name="Perotto S."/>
            <person name="Peter M."/>
            <person name="Pfister S."/>
            <person name="Riley R."/>
            <person name="Sitrit Y."/>
            <person name="Stielow J.B."/>
            <person name="Szollosi G."/>
            <person name="Zifcakova L."/>
            <person name="Stursova M."/>
            <person name="Spatafora J.W."/>
            <person name="Tedersoo L."/>
            <person name="Vaario L.M."/>
            <person name="Yamada A."/>
            <person name="Yan M."/>
            <person name="Wang P."/>
            <person name="Xu J."/>
            <person name="Bruns T."/>
            <person name="Baldrian P."/>
            <person name="Vilgalys R."/>
            <person name="Dunand C."/>
            <person name="Henrissat B."/>
            <person name="Grigoriev I.V."/>
            <person name="Hibbett D."/>
            <person name="Nagy L.G."/>
            <person name="Martin F.M."/>
        </authorList>
    </citation>
    <scope>NUCLEOTIDE SEQUENCE</scope>
    <source>
        <strain evidence="1">UP504</strain>
    </source>
</reference>
<dbReference type="AlphaFoldDB" id="A0A9P6AUH9"/>
<protein>
    <submittedName>
        <fullName evidence="1">Uncharacterized protein</fullName>
    </submittedName>
</protein>
<name>A0A9P6AUH9_9AGAM</name>
<proteinExistence type="predicted"/>
<comment type="caution">
    <text evidence="1">The sequence shown here is derived from an EMBL/GenBank/DDBJ whole genome shotgun (WGS) entry which is preliminary data.</text>
</comment>
<gene>
    <name evidence="1" type="ORF">BS47DRAFT_1394386</name>
</gene>
<dbReference type="EMBL" id="MU128989">
    <property type="protein sequence ID" value="KAF9512254.1"/>
    <property type="molecule type" value="Genomic_DNA"/>
</dbReference>
<dbReference type="OrthoDB" id="2418900at2759"/>
<organism evidence="1 2">
    <name type="scientific">Hydnum rufescens UP504</name>
    <dbReference type="NCBI Taxonomy" id="1448309"/>
    <lineage>
        <taxon>Eukaryota</taxon>
        <taxon>Fungi</taxon>
        <taxon>Dikarya</taxon>
        <taxon>Basidiomycota</taxon>
        <taxon>Agaricomycotina</taxon>
        <taxon>Agaricomycetes</taxon>
        <taxon>Cantharellales</taxon>
        <taxon>Hydnaceae</taxon>
        <taxon>Hydnum</taxon>
    </lineage>
</organism>